<evidence type="ECO:0000313" key="3">
    <source>
        <dbReference type="Proteomes" id="UP000144311"/>
    </source>
</evidence>
<keyword evidence="1" id="KW-1133">Transmembrane helix</keyword>
<dbReference type="EMBL" id="HE601899">
    <property type="protein sequence ID" value="CCD83261.1"/>
    <property type="molecule type" value="Genomic_DNA"/>
</dbReference>
<organism evidence="2 3">
    <name type="scientific">Squirrelpox virus</name>
    <dbReference type="NCBI Taxonomy" id="240426"/>
    <lineage>
        <taxon>Viruses</taxon>
        <taxon>Varidnaviria</taxon>
        <taxon>Bamfordvirae</taxon>
        <taxon>Nucleocytoviricota</taxon>
        <taxon>Pokkesviricetes</taxon>
        <taxon>Chitovirales</taxon>
        <taxon>Poxviridae</taxon>
        <taxon>Chordopoxvirinae</taxon>
        <taxon>Sciuripoxvirus</taxon>
        <taxon>Sciuripoxvirus squirrelpox</taxon>
    </lineage>
</organism>
<dbReference type="Pfam" id="PF06522">
    <property type="entry name" value="B12D"/>
    <property type="match status" value="1"/>
</dbReference>
<sequence length="91" mass="9905">MARLLTLIGKHKELIPLVAAVGGAAVGATSFALYSLGKPGLVARRDGGDLWEDVDPERPQKLLTVHQLWRAIPELEEVRRIERGVEGPRGS</sequence>
<dbReference type="GeneID" id="18158357"/>
<dbReference type="PANTHER" id="PTHR14256">
    <property type="entry name" value="NADH-UBIQUINONE OXIDOREDUCTASE MLRQ SUBUNIT"/>
    <property type="match status" value="1"/>
</dbReference>
<reference evidence="2 3" key="1">
    <citation type="submission" date="2011-10" db="EMBL/GenBank/DDBJ databases">
        <authorList>
            <person name="Darby A."/>
        </authorList>
    </citation>
    <scope>NUCLEOTIDE SEQUENCE [LARGE SCALE GENOMIC DNA]</scope>
    <source>
        <strain evidence="2">Red squirrel UK</strain>
    </source>
</reference>
<feature type="transmembrane region" description="Helical" evidence="1">
    <location>
        <begin position="14"/>
        <end position="36"/>
    </location>
</feature>
<dbReference type="KEGG" id="vg:18158357"/>
<keyword evidence="1" id="KW-0472">Membrane</keyword>
<reference evidence="2 3" key="2">
    <citation type="submission" date="2013-10" db="EMBL/GenBank/DDBJ databases">
        <title>The genome of epidemic Squirrel Poxvirus reveals novel virulence genes.</title>
        <authorList>
            <person name="Darby A.C."/>
            <person name="McInnes C.J."/>
            <person name="Kjaer K.H."/>
            <person name="Wood A.R."/>
            <person name="Hughes M."/>
            <person name="Martensen P.M."/>
            <person name="Radford A.D."/>
            <person name="Hall N."/>
            <person name="Chantrey J."/>
        </authorList>
    </citation>
    <scope>NUCLEOTIDE SEQUENCE [LARGE SCALE GENOMIC DNA]</scope>
    <source>
        <strain evidence="2">Red squirrel UK</strain>
    </source>
</reference>
<protein>
    <submittedName>
        <fullName evidence="2">Conserved hypothetical pox protein</fullName>
    </submittedName>
</protein>
<dbReference type="InterPro" id="IPR010530">
    <property type="entry name" value="B12D"/>
</dbReference>
<evidence type="ECO:0000313" key="2">
    <source>
        <dbReference type="EMBL" id="CCD83261.1"/>
    </source>
</evidence>
<evidence type="ECO:0000256" key="1">
    <source>
        <dbReference type="SAM" id="Phobius"/>
    </source>
</evidence>
<dbReference type="PANTHER" id="PTHR14256:SF3">
    <property type="entry name" value="NORMAL MUCOSA OF ESOPHAGUS-SPECIFIC GENE 1 PROTEIN"/>
    <property type="match status" value="1"/>
</dbReference>
<accession>U3UBJ1</accession>
<keyword evidence="1" id="KW-0812">Transmembrane</keyword>
<name>U3UBJ1_9POXV</name>
<keyword evidence="3" id="KW-1185">Reference proteome</keyword>
<dbReference type="Proteomes" id="UP000144311">
    <property type="component" value="Segment"/>
</dbReference>
<proteinExistence type="predicted"/>
<dbReference type="RefSeq" id="YP_008658503.1">
    <property type="nucleotide sequence ID" value="NC_022563.1"/>
</dbReference>
<gene>
    <name evidence="2" type="ORF">SQPV_0780</name>
</gene>